<sequence>MVAVVQAIYPKYDKTVQSKCENGDAYGVSLRPDAMAALYSHFAPELAESRKTAKKDAHRLTCRISARLETADYKALQQLIEAEGYATTQDWLTATVRRYIAKAGDIE</sequence>
<protein>
    <submittedName>
        <fullName evidence="1">Ribbon-helix-helix protein, copG family</fullName>
    </submittedName>
</protein>
<evidence type="ECO:0000313" key="1">
    <source>
        <dbReference type="EMBL" id="DAE24194.1"/>
    </source>
</evidence>
<proteinExistence type="predicted"/>
<accession>A0A8S5QZ54</accession>
<reference evidence="1" key="1">
    <citation type="journal article" date="2021" name="Proc. Natl. Acad. Sci. U.S.A.">
        <title>A Catalog of Tens of Thousands of Viruses from Human Metagenomes Reveals Hidden Associations with Chronic Diseases.</title>
        <authorList>
            <person name="Tisza M.J."/>
            <person name="Buck C.B."/>
        </authorList>
    </citation>
    <scope>NUCLEOTIDE SEQUENCE</scope>
    <source>
        <strain evidence="1">CtNZz8</strain>
    </source>
</reference>
<name>A0A8S5QZ54_9CAUD</name>
<dbReference type="EMBL" id="BK015770">
    <property type="protein sequence ID" value="DAE24194.1"/>
    <property type="molecule type" value="Genomic_DNA"/>
</dbReference>
<organism evidence="1">
    <name type="scientific">Caudovirales sp. ctNZz8</name>
    <dbReference type="NCBI Taxonomy" id="2826772"/>
    <lineage>
        <taxon>Viruses</taxon>
        <taxon>Duplodnaviria</taxon>
        <taxon>Heunggongvirae</taxon>
        <taxon>Uroviricota</taxon>
        <taxon>Caudoviricetes</taxon>
    </lineage>
</organism>